<organism evidence="1 2">
    <name type="scientific">Aneurinibacillus soli</name>
    <dbReference type="NCBI Taxonomy" id="1500254"/>
    <lineage>
        <taxon>Bacteria</taxon>
        <taxon>Bacillati</taxon>
        <taxon>Bacillota</taxon>
        <taxon>Bacilli</taxon>
        <taxon>Bacillales</taxon>
        <taxon>Paenibacillaceae</taxon>
        <taxon>Aneurinibacillus group</taxon>
        <taxon>Aneurinibacillus</taxon>
    </lineage>
</organism>
<gene>
    <name evidence="1" type="primary">yabP</name>
    <name evidence="1" type="ORF">CB4_00291</name>
</gene>
<name>A0A0U5AQT5_9BACL</name>
<dbReference type="NCBIfam" id="TIGR02892">
    <property type="entry name" value="spore_yabP"/>
    <property type="match status" value="1"/>
</dbReference>
<dbReference type="PIRSF" id="PIRSF011576">
    <property type="entry name" value="YabP"/>
    <property type="match status" value="1"/>
</dbReference>
<evidence type="ECO:0000313" key="2">
    <source>
        <dbReference type="Proteomes" id="UP000217696"/>
    </source>
</evidence>
<keyword evidence="2" id="KW-1185">Reference proteome</keyword>
<accession>A0A0U5AQT5</accession>
<dbReference type="Gene3D" id="2.60.40.2000">
    <property type="match status" value="1"/>
</dbReference>
<dbReference type="GO" id="GO:0030435">
    <property type="term" value="P:sporulation resulting in formation of a cellular spore"/>
    <property type="evidence" value="ECO:0007669"/>
    <property type="project" value="InterPro"/>
</dbReference>
<dbReference type="InterPro" id="IPR022476">
    <property type="entry name" value="Spore_YabP/YqfC"/>
</dbReference>
<protein>
    <submittedName>
        <fullName evidence="1">Spore protein YabP</fullName>
    </submittedName>
</protein>
<dbReference type="Pfam" id="PF07873">
    <property type="entry name" value="YabP"/>
    <property type="match status" value="1"/>
</dbReference>
<dbReference type="EMBL" id="AP017312">
    <property type="protein sequence ID" value="BAU26186.1"/>
    <property type="molecule type" value="Genomic_DNA"/>
</dbReference>
<dbReference type="RefSeq" id="WP_373681380.1">
    <property type="nucleotide sequence ID" value="NZ_AP017312.1"/>
</dbReference>
<dbReference type="KEGG" id="asoc:CB4_00291"/>
<dbReference type="AlphaFoldDB" id="A0A0U5AQT5"/>
<proteinExistence type="predicted"/>
<reference evidence="1 2" key="1">
    <citation type="submission" date="2015-12" db="EMBL/GenBank/DDBJ databases">
        <title>Genome sequence of Aneurinibacillus soli.</title>
        <authorList>
            <person name="Lee J.S."/>
            <person name="Lee K.C."/>
            <person name="Kim K.K."/>
            <person name="Lee B.W."/>
        </authorList>
    </citation>
    <scope>NUCLEOTIDE SEQUENCE [LARGE SCALE GENOMIC DNA]</scope>
    <source>
        <strain evidence="1 2">CB4</strain>
    </source>
</reference>
<dbReference type="InterPro" id="IPR038705">
    <property type="entry name" value="YabP_sf"/>
</dbReference>
<sequence length="96" mass="11003">MMDTNPKKQIRHDVVMINRKKLDITGVLKVESFDHEEFLLQTEAGFLTIKGKNLHMKNLSLETGQVSIEGIVFAMEYIDEAYQGEKAKGLFGRIFK</sequence>
<evidence type="ECO:0000313" key="1">
    <source>
        <dbReference type="EMBL" id="BAU26186.1"/>
    </source>
</evidence>
<dbReference type="InterPro" id="IPR012504">
    <property type="entry name" value="Spore_YabP"/>
</dbReference>
<dbReference type="Proteomes" id="UP000217696">
    <property type="component" value="Chromosome"/>
</dbReference>